<dbReference type="CDD" id="cd04474">
    <property type="entry name" value="RPA1_DBD_A"/>
    <property type="match status" value="1"/>
</dbReference>
<dbReference type="Proteomes" id="UP000046392">
    <property type="component" value="Unplaced"/>
</dbReference>
<feature type="domain" description="Replication protein A OB" evidence="7">
    <location>
        <begin position="305"/>
        <end position="386"/>
    </location>
</feature>
<evidence type="ECO:0000259" key="6">
    <source>
        <dbReference type="Pfam" id="PF08646"/>
    </source>
</evidence>
<dbReference type="STRING" id="174720.A0A0N5CC92"/>
<organism evidence="8 9">
    <name type="scientific">Strongyloides papillosus</name>
    <name type="common">Intestinal threadworm</name>
    <dbReference type="NCBI Taxonomy" id="174720"/>
    <lineage>
        <taxon>Eukaryota</taxon>
        <taxon>Metazoa</taxon>
        <taxon>Ecdysozoa</taxon>
        <taxon>Nematoda</taxon>
        <taxon>Chromadorea</taxon>
        <taxon>Rhabditida</taxon>
        <taxon>Tylenchina</taxon>
        <taxon>Panagrolaimomorpha</taxon>
        <taxon>Strongyloidoidea</taxon>
        <taxon>Strongyloididae</taxon>
        <taxon>Strongyloides</taxon>
    </lineage>
</organism>
<keyword evidence="5" id="KW-0238">DNA-binding</keyword>
<protein>
    <submittedName>
        <fullName evidence="9">Replication protein A subunit</fullName>
    </submittedName>
</protein>
<evidence type="ECO:0000256" key="4">
    <source>
        <dbReference type="ARBA" id="ARBA00022833"/>
    </source>
</evidence>
<dbReference type="Pfam" id="PF08646">
    <property type="entry name" value="Rep_fac-A_C"/>
    <property type="match status" value="1"/>
</dbReference>
<dbReference type="FunFam" id="2.40.50.140:FF:000041">
    <property type="entry name" value="Replication protein A subunit"/>
    <property type="match status" value="1"/>
</dbReference>
<evidence type="ECO:0000259" key="7">
    <source>
        <dbReference type="Pfam" id="PF16900"/>
    </source>
</evidence>
<dbReference type="InterPro" id="IPR031657">
    <property type="entry name" value="REPA_OB_2"/>
</dbReference>
<feature type="domain" description="Replication factor A C-terminal" evidence="6">
    <location>
        <begin position="446"/>
        <end position="590"/>
    </location>
</feature>
<dbReference type="CDD" id="cd04476">
    <property type="entry name" value="RPA1_DBD_C"/>
    <property type="match status" value="1"/>
</dbReference>
<proteinExistence type="inferred from homology"/>
<evidence type="ECO:0000256" key="3">
    <source>
        <dbReference type="ARBA" id="ARBA00022771"/>
    </source>
</evidence>
<name>A0A0N5CC92_STREA</name>
<reference evidence="9" key="1">
    <citation type="submission" date="2017-02" db="UniProtKB">
        <authorList>
            <consortium name="WormBaseParasite"/>
        </authorList>
    </citation>
    <scope>IDENTIFICATION</scope>
</reference>
<dbReference type="Pfam" id="PF16900">
    <property type="entry name" value="REPA_OB_2"/>
    <property type="match status" value="1"/>
</dbReference>
<keyword evidence="3" id="KW-0863">Zinc-finger</keyword>
<dbReference type="InterPro" id="IPR047192">
    <property type="entry name" value="Euk_RPA1_DBD_C"/>
</dbReference>
<dbReference type="InterPro" id="IPR013955">
    <property type="entry name" value="Rep_factor-A_C"/>
</dbReference>
<evidence type="ECO:0000256" key="1">
    <source>
        <dbReference type="ARBA" id="ARBA00005690"/>
    </source>
</evidence>
<evidence type="ECO:0000256" key="5">
    <source>
        <dbReference type="ARBA" id="ARBA00023125"/>
    </source>
</evidence>
<accession>A0A0N5CC92</accession>
<keyword evidence="8" id="KW-1185">Reference proteome</keyword>
<comment type="similarity">
    <text evidence="1">Belongs to the replication factor A protein 1 family.</text>
</comment>
<dbReference type="Gene3D" id="2.40.50.140">
    <property type="entry name" value="Nucleic acid-binding proteins"/>
    <property type="match status" value="4"/>
</dbReference>
<dbReference type="InterPro" id="IPR012340">
    <property type="entry name" value="NA-bd_OB-fold"/>
</dbReference>
<dbReference type="GO" id="GO:0003677">
    <property type="term" value="F:DNA binding"/>
    <property type="evidence" value="ECO:0007669"/>
    <property type="project" value="UniProtKB-KW"/>
</dbReference>
<evidence type="ECO:0000256" key="2">
    <source>
        <dbReference type="ARBA" id="ARBA00022723"/>
    </source>
</evidence>
<dbReference type="WBParaSite" id="SPAL_0001550100.1">
    <property type="protein sequence ID" value="SPAL_0001550100.1"/>
    <property type="gene ID" value="SPAL_0001550100"/>
</dbReference>
<dbReference type="AlphaFoldDB" id="A0A0N5CC92"/>
<dbReference type="SUPFAM" id="SSF50249">
    <property type="entry name" value="Nucleic acid-binding proteins"/>
    <property type="match status" value="3"/>
</dbReference>
<dbReference type="GO" id="GO:0008270">
    <property type="term" value="F:zinc ion binding"/>
    <property type="evidence" value="ECO:0007669"/>
    <property type="project" value="UniProtKB-KW"/>
</dbReference>
<sequence length="606" mass="68779">MSSNVRQGHKLSSDFFQLLAKNRADGLRPILQIMHSRPFGFGNRITLCLSDGNFHYGAFLLPGDGIRKYKLNKMEKSRSIVKVLGFRSHTTLRDNVKKIQLRISDFELLVEDSPIIGNPKLFSGIPEGNLVSRIDKSRQVPVEQSNFRSPPEEASRVVGNLTGESSEDNTSIVPISSINPFSEGWKIRGVITYRNAPRSINTLEGRCQVFNFYLTDKEGTEIKVSCFGDMAAQLNGLIEEWSSYTIKGNAKALRSANEKYDNTGHGYEIIIRDDVEIVKCQDSVLLPPMEINRVRLSEIKKFLRKSVEVVAVVDNIGEPVDRNTKFGMKKVMNVSLIDESATVVNLDVWEDCFNEFTRDFLHKTVILKGVTVDEFRGVCKLKFHSRSRVIKPGSQRIVRDISNWYARERSNIQISNLPSNTDFDKNVTLHSAIVSCLNGNVRRGEYFNVVGRVSKVEKLFYKACHQKDCWKAVTYENGKYQCPKCGNTSDGFIYVLLVVFEISDHSGSHWAIIFNEKAEEFLNKTTSEVMSIIEAHGEIEGSRMVVSSLKGTIHNFNIKYKIEPHKEDEVVKWSVANVKPVSLAKYAKYLREMCDNADEFCFERGM</sequence>
<evidence type="ECO:0000313" key="9">
    <source>
        <dbReference type="WBParaSite" id="SPAL_0001550100.1"/>
    </source>
</evidence>
<evidence type="ECO:0000313" key="8">
    <source>
        <dbReference type="Proteomes" id="UP000046392"/>
    </source>
</evidence>
<keyword evidence="4" id="KW-0862">Zinc</keyword>
<keyword evidence="2" id="KW-0479">Metal-binding</keyword>